<keyword evidence="2" id="KW-0812">Transmembrane</keyword>
<dbReference type="EMBL" id="JAPFFF010000016">
    <property type="protein sequence ID" value="KAK8865540.1"/>
    <property type="molecule type" value="Genomic_DNA"/>
</dbReference>
<feature type="transmembrane region" description="Helical" evidence="2">
    <location>
        <begin position="610"/>
        <end position="634"/>
    </location>
</feature>
<keyword evidence="2" id="KW-0472">Membrane</keyword>
<proteinExistence type="predicted"/>
<reference evidence="3 4" key="1">
    <citation type="submission" date="2024-04" db="EMBL/GenBank/DDBJ databases">
        <title>Tritrichomonas musculus Genome.</title>
        <authorList>
            <person name="Alves-Ferreira E."/>
            <person name="Grigg M."/>
            <person name="Lorenzi H."/>
            <person name="Galac M."/>
        </authorList>
    </citation>
    <scope>NUCLEOTIDE SEQUENCE [LARGE SCALE GENOMIC DNA]</scope>
    <source>
        <strain evidence="3 4">EAF2021</strain>
    </source>
</reference>
<feature type="compositionally biased region" description="Basic and acidic residues" evidence="1">
    <location>
        <begin position="660"/>
        <end position="677"/>
    </location>
</feature>
<evidence type="ECO:0000256" key="2">
    <source>
        <dbReference type="SAM" id="Phobius"/>
    </source>
</evidence>
<protein>
    <submittedName>
        <fullName evidence="3">Uncharacterized protein</fullName>
    </submittedName>
</protein>
<gene>
    <name evidence="3" type="ORF">M9Y10_011096</name>
</gene>
<evidence type="ECO:0000256" key="1">
    <source>
        <dbReference type="SAM" id="MobiDB-lite"/>
    </source>
</evidence>
<feature type="region of interest" description="Disordered" evidence="1">
    <location>
        <begin position="646"/>
        <end position="677"/>
    </location>
</feature>
<evidence type="ECO:0000313" key="4">
    <source>
        <dbReference type="Proteomes" id="UP001470230"/>
    </source>
</evidence>
<comment type="caution">
    <text evidence="3">The sequence shown here is derived from an EMBL/GenBank/DDBJ whole genome shotgun (WGS) entry which is preliminary data.</text>
</comment>
<organism evidence="3 4">
    <name type="scientific">Tritrichomonas musculus</name>
    <dbReference type="NCBI Taxonomy" id="1915356"/>
    <lineage>
        <taxon>Eukaryota</taxon>
        <taxon>Metamonada</taxon>
        <taxon>Parabasalia</taxon>
        <taxon>Tritrichomonadida</taxon>
        <taxon>Tritrichomonadidae</taxon>
        <taxon>Tritrichomonas</taxon>
    </lineage>
</organism>
<dbReference type="Proteomes" id="UP001470230">
    <property type="component" value="Unassembled WGS sequence"/>
</dbReference>
<sequence length="677" mass="74742">MLNSTFIALNIISLMSTSPFYAIQLKQHRINTGFFKSHFQRSLSNIFYSASTNHFTVLSNVLISHTLSNAINFNSEQQCFLHEGYIYQPNAPIGGQTINNTQSYFKGDCGNVTITGCTFIDCSSKTRGGAICIEQECCVIIHNTIFNSCSTSENAGGACFIAKKFSTGPPNFNDEQLQEMDIQYCCFQNLKGNPQLYGIAIFSAAKKTILYYASTVNCPGQNSVQVRGAQFDLQAQNASSQDVNATDSNAYYCGGIEYRWVTEGFFRFQTISKMKCMYSVAYSDIKTKNLLLFDSNIQEITLHRSNIDPGDPKYSGLIHVRYTSSHATDSIVITGFCFMNNKFNDNDDDFSRIISRGTKGGKVSPYPVTLIDCYYDCGNDRVAFNTGKIETLNCVANTVTFNDIPQLNLGECKGEVTAAPLTPSPSYFFTNSMEFSNSKEFSSTKKFSESRGFSDSKEFSSTKKFSESRGFSDSKEFSSSKVFTGTKKFSNSKKFTDSKVFSNSNAFTNSNVFSNSNAFTNSNVFSNSNAFTNSNVFSNSNAFTNSNVFSNSNDFTKSSLFASSDPFSSSHVFSSSKEFSSSNEFTKSFEFTNSAVFIPKENIQKSNKTAMIAGIAAGVGAAAIAAAIVAFFLIKKHPKPEIGDLETIEDSQSALNRDNPLYDKNAEDDPFKDDFIQ</sequence>
<accession>A0ABR2IMI5</accession>
<evidence type="ECO:0000313" key="3">
    <source>
        <dbReference type="EMBL" id="KAK8865540.1"/>
    </source>
</evidence>
<keyword evidence="2" id="KW-1133">Transmembrane helix</keyword>
<name>A0ABR2IMI5_9EUKA</name>
<keyword evidence="4" id="KW-1185">Reference proteome</keyword>